<evidence type="ECO:0000313" key="7">
    <source>
        <dbReference type="EMBL" id="MBM3223738.1"/>
    </source>
</evidence>
<dbReference type="InterPro" id="IPR007627">
    <property type="entry name" value="RNA_pol_sigma70_r2"/>
</dbReference>
<comment type="similarity">
    <text evidence="1">Belongs to the sigma-70 factor family. ECF subfamily.</text>
</comment>
<dbReference type="Gene3D" id="1.10.1740.10">
    <property type="match status" value="1"/>
</dbReference>
<dbReference type="GO" id="GO:0016987">
    <property type="term" value="F:sigma factor activity"/>
    <property type="evidence" value="ECO:0007669"/>
    <property type="project" value="UniProtKB-KW"/>
</dbReference>
<dbReference type="InterPro" id="IPR013325">
    <property type="entry name" value="RNA_pol_sigma_r2"/>
</dbReference>
<gene>
    <name evidence="7" type="ORF">FJZ47_08070</name>
</gene>
<evidence type="ECO:0000256" key="4">
    <source>
        <dbReference type="ARBA" id="ARBA00023163"/>
    </source>
</evidence>
<name>A0A938B3F2_UNCTE</name>
<dbReference type="AlphaFoldDB" id="A0A938B3F2"/>
<sequence>MESMCLQKDDPMQRRARRAGARAGLLLWSDRCSELQSAEQGSPSASQECEVAVQRAMALEEFALALDMLLQYYQDAMVSYCYSHFLDRHLAQEVAQEIFLAVFEGMPRFRGESSVKTWLYGIASKKCLEVSRTKTRREALARHNEQRIGAQAHCAPPPQPEELFRQEWQRQRVWKALRRLRVYDRELLILRHLEELSCDEIASIFKVSKRTVERHLPRAEAKFYKTFQKV</sequence>
<dbReference type="InterPro" id="IPR036388">
    <property type="entry name" value="WH-like_DNA-bd_sf"/>
</dbReference>
<dbReference type="Proteomes" id="UP000712673">
    <property type="component" value="Unassembled WGS sequence"/>
</dbReference>
<dbReference type="GO" id="GO:0006352">
    <property type="term" value="P:DNA-templated transcription initiation"/>
    <property type="evidence" value="ECO:0007669"/>
    <property type="project" value="InterPro"/>
</dbReference>
<protein>
    <submittedName>
        <fullName evidence="7">Sigma-70 family RNA polymerase sigma factor</fullName>
    </submittedName>
</protein>
<dbReference type="NCBIfam" id="TIGR02937">
    <property type="entry name" value="sigma70-ECF"/>
    <property type="match status" value="1"/>
</dbReference>
<evidence type="ECO:0000256" key="3">
    <source>
        <dbReference type="ARBA" id="ARBA00023082"/>
    </source>
</evidence>
<dbReference type="GO" id="GO:0003677">
    <property type="term" value="F:DNA binding"/>
    <property type="evidence" value="ECO:0007669"/>
    <property type="project" value="InterPro"/>
</dbReference>
<proteinExistence type="inferred from homology"/>
<dbReference type="Pfam" id="PF08281">
    <property type="entry name" value="Sigma70_r4_2"/>
    <property type="match status" value="1"/>
</dbReference>
<feature type="domain" description="RNA polymerase sigma factor 70 region 4 type 2" evidence="6">
    <location>
        <begin position="171"/>
        <end position="222"/>
    </location>
</feature>
<evidence type="ECO:0000259" key="5">
    <source>
        <dbReference type="Pfam" id="PF04542"/>
    </source>
</evidence>
<dbReference type="Gene3D" id="1.10.10.10">
    <property type="entry name" value="Winged helix-like DNA-binding domain superfamily/Winged helix DNA-binding domain"/>
    <property type="match status" value="1"/>
</dbReference>
<accession>A0A938B3F2</accession>
<evidence type="ECO:0000256" key="1">
    <source>
        <dbReference type="ARBA" id="ARBA00010641"/>
    </source>
</evidence>
<dbReference type="SUPFAM" id="SSF88946">
    <property type="entry name" value="Sigma2 domain of RNA polymerase sigma factors"/>
    <property type="match status" value="1"/>
</dbReference>
<evidence type="ECO:0000259" key="6">
    <source>
        <dbReference type="Pfam" id="PF08281"/>
    </source>
</evidence>
<dbReference type="Pfam" id="PF04542">
    <property type="entry name" value="Sigma70_r2"/>
    <property type="match status" value="1"/>
</dbReference>
<keyword evidence="4" id="KW-0804">Transcription</keyword>
<dbReference type="InterPro" id="IPR013324">
    <property type="entry name" value="RNA_pol_sigma_r3/r4-like"/>
</dbReference>
<dbReference type="InterPro" id="IPR014284">
    <property type="entry name" value="RNA_pol_sigma-70_dom"/>
</dbReference>
<dbReference type="PANTHER" id="PTHR43133">
    <property type="entry name" value="RNA POLYMERASE ECF-TYPE SIGMA FACTO"/>
    <property type="match status" value="1"/>
</dbReference>
<reference evidence="7" key="1">
    <citation type="submission" date="2019-03" db="EMBL/GenBank/DDBJ databases">
        <title>Lake Tanganyika Metagenome-Assembled Genomes (MAGs).</title>
        <authorList>
            <person name="Tran P."/>
        </authorList>
    </citation>
    <scope>NUCLEOTIDE SEQUENCE</scope>
    <source>
        <strain evidence="7">K_DeepCast_65m_m2_066</strain>
    </source>
</reference>
<evidence type="ECO:0000313" key="8">
    <source>
        <dbReference type="Proteomes" id="UP000712673"/>
    </source>
</evidence>
<evidence type="ECO:0000256" key="2">
    <source>
        <dbReference type="ARBA" id="ARBA00023015"/>
    </source>
</evidence>
<keyword evidence="3" id="KW-0731">Sigma factor</keyword>
<feature type="domain" description="RNA polymerase sigma-70 region 2" evidence="5">
    <location>
        <begin position="69"/>
        <end position="136"/>
    </location>
</feature>
<dbReference type="SUPFAM" id="SSF88659">
    <property type="entry name" value="Sigma3 and sigma4 domains of RNA polymerase sigma factors"/>
    <property type="match status" value="1"/>
</dbReference>
<dbReference type="InterPro" id="IPR039425">
    <property type="entry name" value="RNA_pol_sigma-70-like"/>
</dbReference>
<organism evidence="7 8">
    <name type="scientific">Tectimicrobiota bacterium</name>
    <dbReference type="NCBI Taxonomy" id="2528274"/>
    <lineage>
        <taxon>Bacteria</taxon>
        <taxon>Pseudomonadati</taxon>
        <taxon>Nitrospinota/Tectimicrobiota group</taxon>
        <taxon>Candidatus Tectimicrobiota</taxon>
    </lineage>
</organism>
<dbReference type="PANTHER" id="PTHR43133:SF51">
    <property type="entry name" value="RNA POLYMERASE SIGMA FACTOR"/>
    <property type="match status" value="1"/>
</dbReference>
<dbReference type="InterPro" id="IPR013249">
    <property type="entry name" value="RNA_pol_sigma70_r4_t2"/>
</dbReference>
<keyword evidence="2" id="KW-0805">Transcription regulation</keyword>
<dbReference type="EMBL" id="VGLS01000191">
    <property type="protein sequence ID" value="MBM3223738.1"/>
    <property type="molecule type" value="Genomic_DNA"/>
</dbReference>
<comment type="caution">
    <text evidence="7">The sequence shown here is derived from an EMBL/GenBank/DDBJ whole genome shotgun (WGS) entry which is preliminary data.</text>
</comment>